<dbReference type="STRING" id="8078.ENSFHEP00000004336"/>
<evidence type="ECO:0000256" key="4">
    <source>
        <dbReference type="ARBA" id="ARBA00023180"/>
    </source>
</evidence>
<dbReference type="InterPro" id="IPR045658">
    <property type="entry name" value="FRAS1-rel_N"/>
</dbReference>
<protein>
    <submittedName>
        <fullName evidence="7">FRAS1 related extracellular matrix 2a</fullName>
    </submittedName>
</protein>
<evidence type="ECO:0000256" key="3">
    <source>
        <dbReference type="ARBA" id="ARBA00022737"/>
    </source>
</evidence>
<dbReference type="PROSITE" id="PS51854">
    <property type="entry name" value="CSPG"/>
    <property type="match status" value="7"/>
</dbReference>
<keyword evidence="4" id="KW-0325">Glycoprotein</keyword>
<dbReference type="Pfam" id="PF16184">
    <property type="entry name" value="Cadherin_3"/>
    <property type="match status" value="9"/>
</dbReference>
<keyword evidence="1" id="KW-0479">Metal-binding</keyword>
<feature type="repeat" description="CSPG" evidence="5">
    <location>
        <begin position="837"/>
        <end position="929"/>
    </location>
</feature>
<name>A0A3Q2NXV7_FUNHE</name>
<dbReference type="InterPro" id="IPR039005">
    <property type="entry name" value="CSPG_rpt"/>
</dbReference>
<feature type="repeat" description="CSPG" evidence="5">
    <location>
        <begin position="593"/>
        <end position="699"/>
    </location>
</feature>
<reference evidence="7" key="2">
    <citation type="submission" date="2025-09" db="UniProtKB">
        <authorList>
            <consortium name="Ensembl"/>
        </authorList>
    </citation>
    <scope>IDENTIFICATION</scope>
</reference>
<reference evidence="7" key="1">
    <citation type="submission" date="2025-08" db="UniProtKB">
        <authorList>
            <consortium name="Ensembl"/>
        </authorList>
    </citation>
    <scope>IDENTIFICATION</scope>
</reference>
<organism evidence="7 8">
    <name type="scientific">Fundulus heteroclitus</name>
    <name type="common">Killifish</name>
    <name type="synonym">Mummichog</name>
    <dbReference type="NCBI Taxonomy" id="8078"/>
    <lineage>
        <taxon>Eukaryota</taxon>
        <taxon>Metazoa</taxon>
        <taxon>Chordata</taxon>
        <taxon>Craniata</taxon>
        <taxon>Vertebrata</taxon>
        <taxon>Euteleostomi</taxon>
        <taxon>Actinopterygii</taxon>
        <taxon>Neopterygii</taxon>
        <taxon>Teleostei</taxon>
        <taxon>Neoteleostei</taxon>
        <taxon>Acanthomorphata</taxon>
        <taxon>Ovalentaria</taxon>
        <taxon>Atherinomorphae</taxon>
        <taxon>Cyprinodontiformes</taxon>
        <taxon>Fundulidae</taxon>
        <taxon>Fundulus</taxon>
    </lineage>
</organism>
<dbReference type="InterPro" id="IPR051561">
    <property type="entry name" value="FRAS1_ECM"/>
</dbReference>
<dbReference type="GO" id="GO:0046872">
    <property type="term" value="F:metal ion binding"/>
    <property type="evidence" value="ECO:0007669"/>
    <property type="project" value="UniProtKB-KW"/>
</dbReference>
<feature type="repeat" description="CSPG" evidence="5">
    <location>
        <begin position="1081"/>
        <end position="1174"/>
    </location>
</feature>
<dbReference type="Ensembl" id="ENSFHET00000009108.1">
    <property type="protein sequence ID" value="ENSFHEP00000004336.1"/>
    <property type="gene ID" value="ENSFHEG00000005211.1"/>
</dbReference>
<keyword evidence="3" id="KW-0677">Repeat</keyword>
<evidence type="ECO:0000256" key="2">
    <source>
        <dbReference type="ARBA" id="ARBA00022729"/>
    </source>
</evidence>
<evidence type="ECO:0000256" key="1">
    <source>
        <dbReference type="ARBA" id="ARBA00022723"/>
    </source>
</evidence>
<feature type="repeat" description="CSPG" evidence="5">
    <location>
        <begin position="254"/>
        <end position="350"/>
    </location>
</feature>
<proteinExistence type="predicted"/>
<dbReference type="PANTHER" id="PTHR45739">
    <property type="entry name" value="MATRIX PROTEIN, PUTATIVE-RELATED"/>
    <property type="match status" value="1"/>
</dbReference>
<dbReference type="GeneTree" id="ENSGT00940000155313"/>
<feature type="repeat" description="CSPG" evidence="5">
    <location>
        <begin position="958"/>
        <end position="1060"/>
    </location>
</feature>
<dbReference type="Pfam" id="PF19309">
    <property type="entry name" value="Frem_N"/>
    <property type="match status" value="1"/>
</dbReference>
<sequence length="1255" mass="139499">DQQLGWGNLSTVKLLVLSEDAILVANNGIRVPFGRSIFIDPINDLVVQTQPGDRCSITVLDNDPLTQRPGHLSPKKFSCDFGPSDVTYSHYGSRSPARDRVRLQLRYDAQTETVIIPFMMEVEVLFTQLELLTKNMPLTVDRLKGISNPINKKILEFTYDKASYKCEVSSLAGASVLPRYGQLIDGGKLDTVMGCNEFLQADIRYEHTSDHKSPNRDNVPMAVELRDKEGNLVKQEHFHLMVRIKDGEENTPPKPSFVSMMMMEVSQFVMTALNPDMLAAEDTESDQEELIFNITSPLSYEEGYIVSTDDRNLPITSFYQRDLQDLKIAYVPPSLDSDTERIFQLELEVIDTEGAVSDPFAFMIVVKPMDTLAPVVTRNTGQLLYEGQSRPLVSSHNLEISDEDNLDSVTVTVVDGLRHGELMVLGSKRKFFTPTDLTTGAVIYQHDGSDTYSDNIVFRMTDGKNDVEFLFPITIVPTDDEPPIINANTGLVLFKHQVIPISPLMLSAVDIDSEDSTIKFTFNAEDEMYEKEVKEWLQKDITEGKLFYRHTGPHSIDTILDQFIFTVQDDNDPPNLSGDSIFVIRVLPIDDVPPELYPGTALQMTVEEYELTQFSKEVLRYTDVDSEDRDLKYTLIQAPTDIDENNPIVIGSLVLTDRPDSQVSEFTQAQINHHKISYAPPDVELGITPHVVQFRYTVEDAAGNSVEGTFTIFLQPVNNNPPQITNTGFAVFEGGMHIISAAELDAQDLDSEREKITFALSRPPKHGQIQAAFTDLEKNRVFRLDEISAGKISYIHSGDETVSDDFQLDVSDGIHVVSVMVKVNVKPVDDETPSISLPMEKIGSHMEVLENGVAEITTNLIQGHDDDTDDFQLTFIVQDPPVFGEILVKGEPAARFTQADIINGEVVYAHTGGEIGLVSQQDGFNLTLTDMSDDWIVGGNTVSGVHIRVTVLPVDNQAPEVGLGLQFSVIEGEKYGIGPQHLNADDNDTPTDDILCTIIVQPTAGYVENISPAPGSEKSRSGAAISAFTIRDIREGNIYYVQSIHKGLEPVEDRFTFRCSDGINFSENLFFPITIIPTNDEKPEIYLREIVVMEGMNIIIDPPILNGADTDVPPEELMFIISKRPKHGAILNQLSTGSVLVSNFTLDQIREASAIIYEHDDSETTEDSFDVILTDGTYSVQKTAVIMIIPVDDETPRMAVNDGLEVEVGETKEINNKALKATDLDSEDSRLTYIIRFGPAQGLLQRKTPSGLKCD</sequence>
<dbReference type="GO" id="GO:0009653">
    <property type="term" value="P:anatomical structure morphogenesis"/>
    <property type="evidence" value="ECO:0007669"/>
    <property type="project" value="TreeGrafter"/>
</dbReference>
<evidence type="ECO:0000313" key="8">
    <source>
        <dbReference type="Proteomes" id="UP000265000"/>
    </source>
</evidence>
<feature type="domain" description="FRAS1-related extracellular matrix protein N-terminal" evidence="6">
    <location>
        <begin position="22"/>
        <end position="223"/>
    </location>
</feature>
<evidence type="ECO:0000256" key="5">
    <source>
        <dbReference type="PROSITE-ProRule" id="PRU01201"/>
    </source>
</evidence>
<feature type="repeat" description="CSPG" evidence="5">
    <location>
        <begin position="373"/>
        <end position="461"/>
    </location>
</feature>
<keyword evidence="8" id="KW-1185">Reference proteome</keyword>
<dbReference type="PANTHER" id="PTHR45739:SF4">
    <property type="entry name" value="FRAS1-RELATED EXTRACELLULAR MATRIX PROTEIN 2"/>
    <property type="match status" value="1"/>
</dbReference>
<keyword evidence="2" id="KW-0732">Signal</keyword>
<dbReference type="Proteomes" id="UP000265000">
    <property type="component" value="Unplaced"/>
</dbReference>
<feature type="repeat" description="CSPG" evidence="5">
    <location>
        <begin position="720"/>
        <end position="811"/>
    </location>
</feature>
<evidence type="ECO:0000259" key="6">
    <source>
        <dbReference type="Pfam" id="PF19309"/>
    </source>
</evidence>
<accession>A0A3Q2NXV7</accession>
<dbReference type="AlphaFoldDB" id="A0A3Q2NXV7"/>
<evidence type="ECO:0000313" key="7">
    <source>
        <dbReference type="Ensembl" id="ENSFHEP00000004336.1"/>
    </source>
</evidence>